<dbReference type="InterPro" id="IPR011049">
    <property type="entry name" value="Serralysin-like_metalloprot_C"/>
</dbReference>
<dbReference type="Pfam" id="PF00353">
    <property type="entry name" value="HemolysinCabind"/>
    <property type="match status" value="2"/>
</dbReference>
<dbReference type="Gene3D" id="2.150.10.10">
    <property type="entry name" value="Serralysin-like metalloprotease, C-terminal"/>
    <property type="match status" value="2"/>
</dbReference>
<keyword evidence="3" id="KW-0677">Repeat</keyword>
<keyword evidence="6" id="KW-0472">Membrane</keyword>
<feature type="domain" description="Cadherin" evidence="7">
    <location>
        <begin position="1027"/>
        <end position="1116"/>
    </location>
</feature>
<evidence type="ECO:0000256" key="1">
    <source>
        <dbReference type="ARBA" id="ARBA00004370"/>
    </source>
</evidence>
<evidence type="ECO:0000259" key="7">
    <source>
        <dbReference type="PROSITE" id="PS50268"/>
    </source>
</evidence>
<dbReference type="InterPro" id="IPR018511">
    <property type="entry name" value="Hemolysin-typ_Ca-bd_CS"/>
</dbReference>
<dbReference type="EMBL" id="BKAJ01000031">
    <property type="protein sequence ID" value="GEP54643.1"/>
    <property type="molecule type" value="Genomic_DNA"/>
</dbReference>
<dbReference type="PROSITE" id="PS50268">
    <property type="entry name" value="CADHERIN_2"/>
    <property type="match status" value="9"/>
</dbReference>
<dbReference type="PRINTS" id="PR00313">
    <property type="entry name" value="CABNDNGRPT"/>
</dbReference>
<dbReference type="SMART" id="SM00112">
    <property type="entry name" value="CA"/>
    <property type="match status" value="9"/>
</dbReference>
<feature type="domain" description="Cadherin" evidence="7">
    <location>
        <begin position="919"/>
        <end position="1014"/>
    </location>
</feature>
<dbReference type="GO" id="GO:0005509">
    <property type="term" value="F:calcium ion binding"/>
    <property type="evidence" value="ECO:0007669"/>
    <property type="project" value="InterPro"/>
</dbReference>
<dbReference type="Gene3D" id="2.60.40.60">
    <property type="entry name" value="Cadherins"/>
    <property type="match status" value="9"/>
</dbReference>
<dbReference type="PROSITE" id="PS00232">
    <property type="entry name" value="CADHERIN_1"/>
    <property type="match status" value="1"/>
</dbReference>
<dbReference type="GO" id="GO:0005886">
    <property type="term" value="C:plasma membrane"/>
    <property type="evidence" value="ECO:0007669"/>
    <property type="project" value="UniProtKB-SubCell"/>
</dbReference>
<feature type="domain" description="Cadherin" evidence="7">
    <location>
        <begin position="621"/>
        <end position="723"/>
    </location>
</feature>
<accession>A0A512N6V5</accession>
<feature type="domain" description="Cadherin" evidence="7">
    <location>
        <begin position="828"/>
        <end position="919"/>
    </location>
</feature>
<evidence type="ECO:0000256" key="4">
    <source>
        <dbReference type="ARBA" id="ARBA00022837"/>
    </source>
</evidence>
<keyword evidence="2" id="KW-0812">Transmembrane</keyword>
<dbReference type="InterPro" id="IPR001343">
    <property type="entry name" value="Hemolysn_Ca-bd"/>
</dbReference>
<dbReference type="PROSITE" id="PS00330">
    <property type="entry name" value="HEMOLYSIN_CALCIUM"/>
    <property type="match status" value="5"/>
</dbReference>
<dbReference type="InterPro" id="IPR002126">
    <property type="entry name" value="Cadherin-like_dom"/>
</dbReference>
<dbReference type="PANTHER" id="PTHR24026">
    <property type="entry name" value="FAT ATYPICAL CADHERIN-RELATED"/>
    <property type="match status" value="1"/>
</dbReference>
<feature type="domain" description="Cadherin" evidence="7">
    <location>
        <begin position="730"/>
        <end position="821"/>
    </location>
</feature>
<dbReference type="InterPro" id="IPR020894">
    <property type="entry name" value="Cadherin_CS"/>
</dbReference>
<comment type="caution">
    <text evidence="8">The sequence shown here is derived from an EMBL/GenBank/DDBJ whole genome shotgun (WGS) entry which is preliminary data.</text>
</comment>
<sequence>MSSMTFIVNDAATGTTNPKVQVTITENGDGTLKFDVVQLDTAGAYLGDLRGFFFDVANEALIGKLQVRSPSAPVSNLLLGNDSVTDVGGGANMNGLTNATDSKTSKTAGAEANGYDVGFQIGSEGVGKDDIRELHFTLATSHGCGLTLDDFVNVDFGVRLTSVGQDLDGNGTIDTARSGGAKIAERAFNGAFDPVKAANDSAGSIDEDSTAAGNVLTNDTGCGGLKTLTSVTYQGTIYQFSAADPVVIALKDATGTPIGATLTIGSNGAYTVDALNADALGAGQKVAFDVLYEVRQTALESDGSVAGWATSSAHLTGKIVGLADGLSAVTDIDGTVNAVDENAGVGTAVGVTAHATGGSGSVSYAITGGSGMGLFAIGSNGVVTTAAAIDRETSGPAKTIEVTATSSGSSSVQTFTIAINDQNDNAPVWTTPATHTVAENTTLVSALSATDADATAANSTMAFSITGGADKALFDIVGGNLVFKAAPDYEAGKTSFAVEVTASDGAHPVVRAFTVNLVDQNDNAPVWTTPATQTVAENTTLVTALAAVDGDATAANNAVAFSITGGADKDLFDIVGGNLVFKSAPDYEAGQTNFAVEVTASDGAHPVARAFTVNLVDQNDNAPVWTTQATQAVAENTTLVTALAATDADATAANSTVAFSITGGADKDLFDIVGGNLVFKSAPDYEAGQTNFAVEVTATDGAHPVARAFTVNLVDQNDNAPVWTTLATQTVAENTTLVTALAATDADATAANSTVAFSITGGADKDLFDIVGGNLVFKSAADYEAGQTSFAVEVTASDGANPVAQAFTVNLVDQNDNAPVWTTQATQTVAENATLVTALSATDADATVANSTVAFSITGGADKDLFDIVGGNLVFKSAPDYEAGQTSFAVEVTASDGTHPVAQAFTVNLADQNDNAPAWTTPATQTVAENVTLVTALSAPDADANDTVTYSITGGADMALFDIVGGNLVFKSAPDYEAGQTSFAVEVTASDGAHPVAQAFTVNLVDQNDNAPVWLTSSTQAVAENTTLVTALSATDADSTAANNAVAFSITGGADKDLFDIVGGNLVFKSAPDYDAGQTSFAVEVTASDGANPIAQAFTVNLLDQNEAPVWTTPATQTVAENTTLVTALAAVDDDANDTVSYSITGGADRDLFDIVGGNLVFKSAPDYEAGQTSFAVEVTASDGTHPVAQAFTVNVSDVFEYPKLPDITWHPSLSWDPLPLTFNASVTAFGPPGGILEVATLTAFSPDHIGSEYLFAIAEGYEYFGATQEGSVAIGRIITPFNPGDPIRSSLPLVENTTYTLRFFAFNEVSGIDETFHVIAGSNSVNDTLVGYSKDDDMYAVTGRGSGDDVLYASGGDDTLFGLSGDDSLFGQSGTDTLNGGAGDDLLAGGAGGDTYNFAASGDGADTIVDTGNSTGDQIHLTGVGPQTYTALGFERVDDDLVITYGTGATPGTITVTDHYANSGRSVETITFDQGGTFLGYQLGTAAYVLSTDTSSPLLGDVPIVAQDMLASASTSGDTLQGASGNDLLFGNGGDDTLQGGPGNDLLVGGDGDDRLTGGANGDILCGGAGNDTFAFPALIQSLPGATGGNNNFDVIVDFVHGQDRIDFTNLAGIDASGGVISSFQGNITSGGNLTLNAHSVAYVETGGNTVVLVNTSANAETVTTSNFGSASMEIVLAGVNLGLTYTDFLHI</sequence>
<feature type="domain" description="Cadherin" evidence="7">
    <location>
        <begin position="1111"/>
        <end position="1208"/>
    </location>
</feature>
<name>A0A512N6V5_9HYPH</name>
<dbReference type="SUPFAM" id="SSF51120">
    <property type="entry name" value="beta-Roll"/>
    <property type="match status" value="2"/>
</dbReference>
<dbReference type="CDD" id="cd11304">
    <property type="entry name" value="Cadherin_repeat"/>
    <property type="match status" value="9"/>
</dbReference>
<evidence type="ECO:0000256" key="6">
    <source>
        <dbReference type="ARBA" id="ARBA00023136"/>
    </source>
</evidence>
<evidence type="ECO:0000313" key="9">
    <source>
        <dbReference type="Proteomes" id="UP000321058"/>
    </source>
</evidence>
<dbReference type="SUPFAM" id="SSF49313">
    <property type="entry name" value="Cadherin-like"/>
    <property type="match status" value="9"/>
</dbReference>
<keyword evidence="5" id="KW-1133">Transmembrane helix</keyword>
<evidence type="ECO:0000313" key="8">
    <source>
        <dbReference type="EMBL" id="GEP54643.1"/>
    </source>
</evidence>
<evidence type="ECO:0000256" key="5">
    <source>
        <dbReference type="ARBA" id="ARBA00022989"/>
    </source>
</evidence>
<feature type="domain" description="Cadherin" evidence="7">
    <location>
        <begin position="527"/>
        <end position="625"/>
    </location>
</feature>
<protein>
    <recommendedName>
        <fullName evidence="7">Cadherin domain-containing protein</fullName>
    </recommendedName>
</protein>
<evidence type="ECO:0000256" key="2">
    <source>
        <dbReference type="ARBA" id="ARBA00022692"/>
    </source>
</evidence>
<gene>
    <name evidence="8" type="ORF">RSO01_18090</name>
</gene>
<dbReference type="Proteomes" id="UP000321058">
    <property type="component" value="Unassembled WGS sequence"/>
</dbReference>
<feature type="domain" description="Cadherin" evidence="7">
    <location>
        <begin position="339"/>
        <end position="429"/>
    </location>
</feature>
<dbReference type="PANTHER" id="PTHR24026:SF126">
    <property type="entry name" value="PROTOCADHERIN FAT 4"/>
    <property type="match status" value="1"/>
</dbReference>
<evidence type="ECO:0000256" key="3">
    <source>
        <dbReference type="ARBA" id="ARBA00022737"/>
    </source>
</evidence>
<feature type="domain" description="Cadherin" evidence="7">
    <location>
        <begin position="429"/>
        <end position="527"/>
    </location>
</feature>
<reference evidence="8 9" key="1">
    <citation type="submission" date="2019-07" db="EMBL/GenBank/DDBJ databases">
        <title>Whole genome shotgun sequence of Reyranella soli NBRC 108950.</title>
        <authorList>
            <person name="Hosoyama A."/>
            <person name="Uohara A."/>
            <person name="Ohji S."/>
            <person name="Ichikawa N."/>
        </authorList>
    </citation>
    <scope>NUCLEOTIDE SEQUENCE [LARGE SCALE GENOMIC DNA]</scope>
    <source>
        <strain evidence="8 9">NBRC 108950</strain>
    </source>
</reference>
<dbReference type="InterPro" id="IPR015919">
    <property type="entry name" value="Cadherin-like_sf"/>
</dbReference>
<keyword evidence="9" id="KW-1185">Reference proteome</keyword>
<proteinExistence type="predicted"/>
<comment type="subcellular location">
    <subcellularLocation>
        <location evidence="1">Membrane</location>
    </subcellularLocation>
</comment>
<organism evidence="8 9">
    <name type="scientific">Reyranella soli</name>
    <dbReference type="NCBI Taxonomy" id="1230389"/>
    <lineage>
        <taxon>Bacteria</taxon>
        <taxon>Pseudomonadati</taxon>
        <taxon>Pseudomonadota</taxon>
        <taxon>Alphaproteobacteria</taxon>
        <taxon>Hyphomicrobiales</taxon>
        <taxon>Reyranellaceae</taxon>
        <taxon>Reyranella</taxon>
    </lineage>
</organism>
<dbReference type="GO" id="GO:0007156">
    <property type="term" value="P:homophilic cell adhesion via plasma membrane adhesion molecules"/>
    <property type="evidence" value="ECO:0007669"/>
    <property type="project" value="InterPro"/>
</dbReference>
<keyword evidence="4" id="KW-0106">Calcium</keyword>